<accession>A0A835YWA9</accession>
<protein>
    <submittedName>
        <fullName evidence="2">Uncharacterized protein</fullName>
    </submittedName>
</protein>
<name>A0A835YWA9_9STRA</name>
<comment type="caution">
    <text evidence="2">The sequence shown here is derived from an EMBL/GenBank/DDBJ whole genome shotgun (WGS) entry which is preliminary data.</text>
</comment>
<proteinExistence type="predicted"/>
<gene>
    <name evidence="2" type="ORF">JKP88DRAFT_348674</name>
</gene>
<feature type="region of interest" description="Disordered" evidence="1">
    <location>
        <begin position="757"/>
        <end position="794"/>
    </location>
</feature>
<sequence>MAALVESGTVPKSSGIKPQFTSLVTLSPKPTVDEEFPARVNITNIRVQLGVQYNDVDPTFRAEVNTRGLKCEFCTGNETFTTDAFKPDEEEVSGEGGLSFMLAAASVLTVKITIAGGEQEEVFGFAALPLGGMGDGDFAERSAEVKELSDGGMAGQVLGFISLTFQVKLTYQLTLQKLENDYDAAALPKLLSTLSAAAEARGGAALRVSALQSHLQSLQTSLAELEAGGAVGPLLSRQLAALVAQSSTAHAADAAEDLLADAAALAAAAPQSAAAAAAAAAFAPPLTAFPPKAEADGIYESLATTGDMFDAEKPYSFALHLDLQDPFVLAADTEADWVRWTAALRIACDANAEPDAARRGALPRVPDYCRDASHPDRPTAGWLKRRKASKKTFSGDYVRRFFRLEPAAEGGAYALYYAHEPTDDVRTMTRVAIAEGTRLVTPQMLPAPTPFAVAVAIRAVNGPPALTVGVVVKCPLHIAVTPFAVAVAIRAVNGPPALTAPFAVAGAIRAVNGPAARAHRRERRRGGSARRPARVNVAAAAALGDQRVRTRRGDAAAPLAVPVQPNFLAYAAETVTAVNVGWSGEEVGILPREEDVALPRVVLTLGEPGAEPLARAAVPFDQLPFGKTLDLDLPMDGPAANGGDIAISITLKRLGQFKTVWPARKTRIITTSNPHETEADKWEGHCMVRAAPHGLEVFQVGPPDGTTVFQVGPPDGTTPNLDDKEPVMLVDYQSIEALTAVNDSTLDIAVIIEPSPSLAGPDSVGPAGSERMPRGSAGGGDRGSRKNSLPRRNSFGMITLKNSLPRRNSFGMITLKDSLPRRNSFGRITLKKKEPCAVGARALLASERRSCGRMRRLAYPAYRNEARSVLALGKSVSPTKPPSGAAADARPPSAPQQDYFVLRVCPCPAFALRALANERQRTARDRGMLAYVATRAAAREGDLQTLEKMAAAASDTYRSLRAEKMAAAASDTYRSLRASVADILAEAAAWPEKKAKRGGLTREQLRLTLRAQRLTCYLAKLMEVKCRPAWALDGAAAAAAGGGKGGGVDPRPFSRRELDGIFAQQYLQQTDPSGIENTVKATGRALRCLQERLDEVHLYLYDDDAALTKTATALFTEYYLRSMGELGAHLLSDGVLEQVPIETVVAFVCFLVKRDMAFSEALDDHSLKPSKAVAISSILSTETMLRRLTRRVMLEVVAAWPQEGEIEGDAGPYVAGLLGDCAADSSGKLSTRAPEDLMKLMEKYLPLITTQCQGRGELGMQVVLAMLAALPSYASNASLDLDSFTHSLTHSITFDCHGREGARVVQAMLAALASYASNAARTVMSLNHAPCAWNCVRYLSAITNDMSRSTTLSDMFLTKYAEDLVGVPVDALAIRHGIKSGGVEAAFLLADVALKQVDEVCTGFFKPEWYSEKENATMRKTCKLLCCKVEELEGMVSSEPFFPVIVEAGVAKIAFRYLHAFLRRATDQSNGRLVTAEEIEKMAGAWTVFTGRYGRDVDTMEQYLRKYGPTVLSSVYRLKELLSLMTEKPETIEDAVFGELLEGHEGQEDSVYRLVKVCAAARADLRNFYVPAWLNKLRQQMTTHLEGREARAPAVAFDIFAWGFAAKVVQPEDAYIYKYLMTCLTAP</sequence>
<evidence type="ECO:0000256" key="1">
    <source>
        <dbReference type="SAM" id="MobiDB-lite"/>
    </source>
</evidence>
<reference evidence="2" key="1">
    <citation type="submission" date="2021-02" db="EMBL/GenBank/DDBJ databases">
        <title>First Annotated Genome of the Yellow-green Alga Tribonema minus.</title>
        <authorList>
            <person name="Mahan K.M."/>
        </authorList>
    </citation>
    <scope>NUCLEOTIDE SEQUENCE</scope>
    <source>
        <strain evidence="2">UTEX B ZZ1240</strain>
    </source>
</reference>
<evidence type="ECO:0000313" key="2">
    <source>
        <dbReference type="EMBL" id="KAG5182671.1"/>
    </source>
</evidence>
<dbReference type="EMBL" id="JAFCMP010000224">
    <property type="protein sequence ID" value="KAG5182671.1"/>
    <property type="molecule type" value="Genomic_DNA"/>
</dbReference>
<keyword evidence="3" id="KW-1185">Reference proteome</keyword>
<organism evidence="2 3">
    <name type="scientific">Tribonema minus</name>
    <dbReference type="NCBI Taxonomy" id="303371"/>
    <lineage>
        <taxon>Eukaryota</taxon>
        <taxon>Sar</taxon>
        <taxon>Stramenopiles</taxon>
        <taxon>Ochrophyta</taxon>
        <taxon>PX clade</taxon>
        <taxon>Xanthophyceae</taxon>
        <taxon>Tribonematales</taxon>
        <taxon>Tribonemataceae</taxon>
        <taxon>Tribonema</taxon>
    </lineage>
</organism>
<dbReference type="Proteomes" id="UP000664859">
    <property type="component" value="Unassembled WGS sequence"/>
</dbReference>
<evidence type="ECO:0000313" key="3">
    <source>
        <dbReference type="Proteomes" id="UP000664859"/>
    </source>
</evidence>